<dbReference type="GO" id="GO:0004497">
    <property type="term" value="F:monooxygenase activity"/>
    <property type="evidence" value="ECO:0007669"/>
    <property type="project" value="UniProtKB-KW"/>
</dbReference>
<dbReference type="Proteomes" id="UP000289323">
    <property type="component" value="Unassembled WGS sequence"/>
</dbReference>
<evidence type="ECO:0000256" key="5">
    <source>
        <dbReference type="ARBA" id="ARBA00023002"/>
    </source>
</evidence>
<gene>
    <name evidence="9" type="ORF">TT172_LOCUS4016</name>
</gene>
<keyword evidence="6 8" id="KW-0408">Iron</keyword>
<dbReference type="SUPFAM" id="SSF48264">
    <property type="entry name" value="Cytochrome P450"/>
    <property type="match status" value="1"/>
</dbReference>
<keyword evidence="4 8" id="KW-0479">Metal-binding</keyword>
<keyword evidence="3 8" id="KW-0349">Heme</keyword>
<evidence type="ECO:0000313" key="10">
    <source>
        <dbReference type="Proteomes" id="UP000289323"/>
    </source>
</evidence>
<sequence>MYELLANPPVLEKLQRELAEAIPDRGTMPSFVQVESLPYLNAVIQETVRLHPGVMARQARISPDVAITYKGKYTLPPGTIFSMSPLTTHMNADVFQDPHVFRPERWIDNPRIGRAFLGFARGSRNCVGMNLARKEMALVLATLFRMYDLYRGQDGPTVELYDTERKRDIDPNHDYIIPFPAKGSKGLRVIFRH</sequence>
<dbReference type="InterPro" id="IPR002403">
    <property type="entry name" value="Cyt_P450_E_grp-IV"/>
</dbReference>
<dbReference type="InterPro" id="IPR036396">
    <property type="entry name" value="Cyt_P450_sf"/>
</dbReference>
<accession>A0A3S4D3N2</accession>
<dbReference type="InterPro" id="IPR001128">
    <property type="entry name" value="Cyt_P450"/>
</dbReference>
<dbReference type="InterPro" id="IPR050121">
    <property type="entry name" value="Cytochrome_P450_monoxygenase"/>
</dbReference>
<dbReference type="GO" id="GO:0016705">
    <property type="term" value="F:oxidoreductase activity, acting on paired donors, with incorporation or reduction of molecular oxygen"/>
    <property type="evidence" value="ECO:0007669"/>
    <property type="project" value="InterPro"/>
</dbReference>
<name>A0A3S4D3N2_9PEZI</name>
<evidence type="ECO:0000313" key="9">
    <source>
        <dbReference type="EMBL" id="SPQ21597.1"/>
    </source>
</evidence>
<reference evidence="9 10" key="1">
    <citation type="submission" date="2018-04" db="EMBL/GenBank/DDBJ databases">
        <authorList>
            <person name="Huttner S."/>
            <person name="Dainat J."/>
        </authorList>
    </citation>
    <scope>NUCLEOTIDE SEQUENCE [LARGE SCALE GENOMIC DNA]</scope>
</reference>
<evidence type="ECO:0000256" key="1">
    <source>
        <dbReference type="ARBA" id="ARBA00001971"/>
    </source>
</evidence>
<evidence type="ECO:0000256" key="4">
    <source>
        <dbReference type="ARBA" id="ARBA00022723"/>
    </source>
</evidence>
<protein>
    <submittedName>
        <fullName evidence="9">6c9b7fb7-4502-40b6-909f-25bdfc3fab30</fullName>
    </submittedName>
</protein>
<dbReference type="PRINTS" id="PR00465">
    <property type="entry name" value="EP450IV"/>
</dbReference>
<comment type="similarity">
    <text evidence="2">Belongs to the cytochrome P450 family.</text>
</comment>
<dbReference type="AlphaFoldDB" id="A0A3S4D3N2"/>
<evidence type="ECO:0000256" key="8">
    <source>
        <dbReference type="PIRSR" id="PIRSR602403-1"/>
    </source>
</evidence>
<evidence type="ECO:0000256" key="7">
    <source>
        <dbReference type="ARBA" id="ARBA00023033"/>
    </source>
</evidence>
<dbReference type="GO" id="GO:0005506">
    <property type="term" value="F:iron ion binding"/>
    <property type="evidence" value="ECO:0007669"/>
    <property type="project" value="InterPro"/>
</dbReference>
<dbReference type="PANTHER" id="PTHR24305">
    <property type="entry name" value="CYTOCHROME P450"/>
    <property type="match status" value="1"/>
</dbReference>
<dbReference type="GO" id="GO:0020037">
    <property type="term" value="F:heme binding"/>
    <property type="evidence" value="ECO:0007669"/>
    <property type="project" value="InterPro"/>
</dbReference>
<evidence type="ECO:0000256" key="3">
    <source>
        <dbReference type="ARBA" id="ARBA00022617"/>
    </source>
</evidence>
<dbReference type="PANTHER" id="PTHR24305:SF157">
    <property type="entry name" value="N-ACETYLTRYPTOPHAN 6-HYDROXYLASE IVOC-RELATED"/>
    <property type="match status" value="1"/>
</dbReference>
<dbReference type="EMBL" id="OUUZ01000008">
    <property type="protein sequence ID" value="SPQ21597.1"/>
    <property type="molecule type" value="Genomic_DNA"/>
</dbReference>
<proteinExistence type="inferred from homology"/>
<comment type="cofactor">
    <cofactor evidence="1 8">
        <name>heme</name>
        <dbReference type="ChEBI" id="CHEBI:30413"/>
    </cofactor>
</comment>
<evidence type="ECO:0000256" key="2">
    <source>
        <dbReference type="ARBA" id="ARBA00010617"/>
    </source>
</evidence>
<dbReference type="Gene3D" id="1.10.630.10">
    <property type="entry name" value="Cytochrome P450"/>
    <property type="match status" value="1"/>
</dbReference>
<feature type="binding site" description="axial binding residue" evidence="8">
    <location>
        <position position="126"/>
    </location>
    <ligand>
        <name>heme</name>
        <dbReference type="ChEBI" id="CHEBI:30413"/>
    </ligand>
    <ligandPart>
        <name>Fe</name>
        <dbReference type="ChEBI" id="CHEBI:18248"/>
    </ligandPart>
</feature>
<evidence type="ECO:0000256" key="6">
    <source>
        <dbReference type="ARBA" id="ARBA00023004"/>
    </source>
</evidence>
<organism evidence="9 10">
    <name type="scientific">Thermothielavioides terrestris</name>
    <dbReference type="NCBI Taxonomy" id="2587410"/>
    <lineage>
        <taxon>Eukaryota</taxon>
        <taxon>Fungi</taxon>
        <taxon>Dikarya</taxon>
        <taxon>Ascomycota</taxon>
        <taxon>Pezizomycotina</taxon>
        <taxon>Sordariomycetes</taxon>
        <taxon>Sordariomycetidae</taxon>
        <taxon>Sordariales</taxon>
        <taxon>Chaetomiaceae</taxon>
        <taxon>Thermothielavioides</taxon>
    </lineage>
</organism>
<dbReference type="PRINTS" id="PR00385">
    <property type="entry name" value="P450"/>
</dbReference>
<dbReference type="Pfam" id="PF00067">
    <property type="entry name" value="p450"/>
    <property type="match status" value="1"/>
</dbReference>
<keyword evidence="5" id="KW-0560">Oxidoreductase</keyword>
<keyword evidence="7" id="KW-0503">Monooxygenase</keyword>